<organism evidence="3 4">
    <name type="scientific">Apiospora phragmitis</name>
    <dbReference type="NCBI Taxonomy" id="2905665"/>
    <lineage>
        <taxon>Eukaryota</taxon>
        <taxon>Fungi</taxon>
        <taxon>Dikarya</taxon>
        <taxon>Ascomycota</taxon>
        <taxon>Pezizomycotina</taxon>
        <taxon>Sordariomycetes</taxon>
        <taxon>Xylariomycetidae</taxon>
        <taxon>Amphisphaeriales</taxon>
        <taxon>Apiosporaceae</taxon>
        <taxon>Apiospora</taxon>
    </lineage>
</organism>
<dbReference type="GeneID" id="92086275"/>
<feature type="coiled-coil region" evidence="1">
    <location>
        <begin position="120"/>
        <end position="196"/>
    </location>
</feature>
<evidence type="ECO:0000256" key="2">
    <source>
        <dbReference type="SAM" id="MobiDB-lite"/>
    </source>
</evidence>
<feature type="compositionally biased region" description="Acidic residues" evidence="2">
    <location>
        <begin position="107"/>
        <end position="116"/>
    </location>
</feature>
<evidence type="ECO:0000313" key="4">
    <source>
        <dbReference type="Proteomes" id="UP001480595"/>
    </source>
</evidence>
<name>A0ABR1WUG8_9PEZI</name>
<dbReference type="EMBL" id="JAQQWL010000002">
    <property type="protein sequence ID" value="KAK8086829.1"/>
    <property type="molecule type" value="Genomic_DNA"/>
</dbReference>
<gene>
    <name evidence="3" type="ORF">PG994_001803</name>
</gene>
<evidence type="ECO:0000256" key="1">
    <source>
        <dbReference type="SAM" id="Coils"/>
    </source>
</evidence>
<protein>
    <submittedName>
        <fullName evidence="3">Uncharacterized protein</fullName>
    </submittedName>
</protein>
<proteinExistence type="predicted"/>
<dbReference type="RefSeq" id="XP_066721353.1">
    <property type="nucleotide sequence ID" value="XM_066853212.1"/>
</dbReference>
<dbReference type="Proteomes" id="UP001480595">
    <property type="component" value="Unassembled WGS sequence"/>
</dbReference>
<keyword evidence="4" id="KW-1185">Reference proteome</keyword>
<accession>A0ABR1WUG8</accession>
<evidence type="ECO:0000313" key="3">
    <source>
        <dbReference type="EMBL" id="KAK8086829.1"/>
    </source>
</evidence>
<reference evidence="3 4" key="1">
    <citation type="submission" date="2023-01" db="EMBL/GenBank/DDBJ databases">
        <title>Analysis of 21 Apiospora genomes using comparative genomics revels a genus with tremendous synthesis potential of carbohydrate active enzymes and secondary metabolites.</title>
        <authorList>
            <person name="Sorensen T."/>
        </authorList>
    </citation>
    <scope>NUCLEOTIDE SEQUENCE [LARGE SCALE GENOMIC DNA]</scope>
    <source>
        <strain evidence="3 4">CBS 135458</strain>
    </source>
</reference>
<sequence>MLIDDWAYYNRDHFATAANPAPTTPELDRLRSIEGRVDGEIMRSPRLVFGKNQTRYLDRKAGLTYDTAQNTARIRGPDPVPSATTPAPVAPAPVAPSNASFVKEEDHESESDDETQDLDIDSLKAMYRELDADMGTVEAQASTLAKQQATIAKQQAAIAKQQAAIAKQQGFFTGMLVEMARKQNRLKRGIRSLEKKRK</sequence>
<keyword evidence="1" id="KW-0175">Coiled coil</keyword>
<feature type="region of interest" description="Disordered" evidence="2">
    <location>
        <begin position="72"/>
        <end position="116"/>
    </location>
</feature>
<comment type="caution">
    <text evidence="3">The sequence shown here is derived from an EMBL/GenBank/DDBJ whole genome shotgun (WGS) entry which is preliminary data.</text>
</comment>